<feature type="transmembrane region" description="Helical" evidence="8">
    <location>
        <begin position="403"/>
        <end position="425"/>
    </location>
</feature>
<feature type="transmembrane region" description="Helical" evidence="8">
    <location>
        <begin position="173"/>
        <end position="195"/>
    </location>
</feature>
<feature type="transmembrane region" description="Helical" evidence="8">
    <location>
        <begin position="215"/>
        <end position="237"/>
    </location>
</feature>
<keyword evidence="6 8" id="KW-1133">Transmembrane helix</keyword>
<comment type="similarity">
    <text evidence="2">Belongs to the amino acid-polyamine-organocation (APC) superfamily. L-type amino acid transporter (LAT) (TC 2.A.3.8) family.</text>
</comment>
<evidence type="ECO:0000313" key="10">
    <source>
        <dbReference type="Proteomes" id="UP001209878"/>
    </source>
</evidence>
<dbReference type="Proteomes" id="UP001209878">
    <property type="component" value="Unassembled WGS sequence"/>
</dbReference>
<keyword evidence="3" id="KW-0813">Transport</keyword>
<evidence type="ECO:0000256" key="2">
    <source>
        <dbReference type="ARBA" id="ARBA00007040"/>
    </source>
</evidence>
<dbReference type="GO" id="GO:0005886">
    <property type="term" value="C:plasma membrane"/>
    <property type="evidence" value="ECO:0007669"/>
    <property type="project" value="UniProtKB-SubCell"/>
</dbReference>
<comment type="caution">
    <text evidence="9">The sequence shown here is derived from an EMBL/GenBank/DDBJ whole genome shotgun (WGS) entry which is preliminary data.</text>
</comment>
<evidence type="ECO:0000256" key="7">
    <source>
        <dbReference type="ARBA" id="ARBA00023136"/>
    </source>
</evidence>
<feature type="transmembrane region" description="Helical" evidence="8">
    <location>
        <begin position="25"/>
        <end position="45"/>
    </location>
</feature>
<evidence type="ECO:0000256" key="1">
    <source>
        <dbReference type="ARBA" id="ARBA00004651"/>
    </source>
</evidence>
<keyword evidence="10" id="KW-1185">Reference proteome</keyword>
<keyword evidence="5 8" id="KW-0812">Transmembrane</keyword>
<keyword evidence="7 8" id="KW-0472">Membrane</keyword>
<feature type="transmembrane region" description="Helical" evidence="8">
    <location>
        <begin position="344"/>
        <end position="363"/>
    </location>
</feature>
<organism evidence="9 10">
    <name type="scientific">Ridgeia piscesae</name>
    <name type="common">Tubeworm</name>
    <dbReference type="NCBI Taxonomy" id="27915"/>
    <lineage>
        <taxon>Eukaryota</taxon>
        <taxon>Metazoa</taxon>
        <taxon>Spiralia</taxon>
        <taxon>Lophotrochozoa</taxon>
        <taxon>Annelida</taxon>
        <taxon>Polychaeta</taxon>
        <taxon>Sedentaria</taxon>
        <taxon>Canalipalpata</taxon>
        <taxon>Sabellida</taxon>
        <taxon>Siboglinidae</taxon>
        <taxon>Ridgeia</taxon>
    </lineage>
</organism>
<protein>
    <submittedName>
        <fullName evidence="9">Uncharacterized protein</fullName>
    </submittedName>
</protein>
<sequence length="480" mass="52022">MAGDGVGVVTVDNSALDKVELKRTLGLFSGCAMILGTIIGSGIFVSPKGVLIETGSVGMALVVWALTGVLCLFGALCYAELGTLIPKSGGAYAYIQEGFGDMPAFLFMWATAFIVLPTGNAVIALTFAQYALQPFYPTCETPQSAILMLAALAMLLLSFINAYSAVITARIQGFFMVVKVLALLLIIITGVVVLFEGGYENFQNAFAESTMKPGKIAIAFYSGLFSYAGWDALNFLTEELKSPYKNLPRAILISLPLVTVIYVLANVAYFAVLGSAQVLESDAVAVTFAMKKFGVMAWIMPILVAFSTFGSLNGCIMCVGRLFFVGARGGHLPDAMALINIRTFTPMPAIILLALLSITMLFLGDVYTLINYATFVESLCFAVCVCVLLYFRWKKPDLYRPIKVPIVIPIIFLLICIFILVLPIYTSPDEVAMAIVLLLSGIPVYVLGIVWSNKPVTFKKHLASFTRFVQKVTYSCEQED</sequence>
<feature type="transmembrane region" description="Helical" evidence="8">
    <location>
        <begin position="106"/>
        <end position="132"/>
    </location>
</feature>
<name>A0AAD9P5Z9_RIDPI</name>
<dbReference type="Pfam" id="PF13520">
    <property type="entry name" value="AA_permease_2"/>
    <property type="match status" value="1"/>
</dbReference>
<comment type="subcellular location">
    <subcellularLocation>
        <location evidence="1">Cell membrane</location>
        <topology evidence="1">Multi-pass membrane protein</topology>
    </subcellularLocation>
</comment>
<evidence type="ECO:0000256" key="5">
    <source>
        <dbReference type="ARBA" id="ARBA00022692"/>
    </source>
</evidence>
<dbReference type="InterPro" id="IPR002293">
    <property type="entry name" value="AA/rel_permease1"/>
</dbReference>
<feature type="transmembrane region" description="Helical" evidence="8">
    <location>
        <begin position="57"/>
        <end position="79"/>
    </location>
</feature>
<evidence type="ECO:0000256" key="3">
    <source>
        <dbReference type="ARBA" id="ARBA00022448"/>
    </source>
</evidence>
<dbReference type="PANTHER" id="PTHR11785">
    <property type="entry name" value="AMINO ACID TRANSPORTER"/>
    <property type="match status" value="1"/>
</dbReference>
<accession>A0AAD9P5Z9</accession>
<feature type="transmembrane region" description="Helical" evidence="8">
    <location>
        <begin position="369"/>
        <end position="391"/>
    </location>
</feature>
<dbReference type="PANTHER" id="PTHR11785:SF240">
    <property type="entry name" value="LD25378P"/>
    <property type="match status" value="1"/>
</dbReference>
<feature type="transmembrane region" description="Helical" evidence="8">
    <location>
        <begin position="249"/>
        <end position="272"/>
    </location>
</feature>
<dbReference type="GO" id="GO:0015179">
    <property type="term" value="F:L-amino acid transmembrane transporter activity"/>
    <property type="evidence" value="ECO:0007669"/>
    <property type="project" value="TreeGrafter"/>
</dbReference>
<keyword evidence="4" id="KW-1003">Cell membrane</keyword>
<dbReference type="Gene3D" id="1.20.1740.10">
    <property type="entry name" value="Amino acid/polyamine transporter I"/>
    <property type="match status" value="1"/>
</dbReference>
<feature type="transmembrane region" description="Helical" evidence="8">
    <location>
        <begin position="431"/>
        <end position="451"/>
    </location>
</feature>
<dbReference type="AlphaFoldDB" id="A0AAD9P5Z9"/>
<dbReference type="PIRSF" id="PIRSF006060">
    <property type="entry name" value="AA_transporter"/>
    <property type="match status" value="1"/>
</dbReference>
<proteinExistence type="inferred from homology"/>
<feature type="transmembrane region" description="Helical" evidence="8">
    <location>
        <begin position="144"/>
        <end position="166"/>
    </location>
</feature>
<dbReference type="InterPro" id="IPR050598">
    <property type="entry name" value="AminoAcid_Transporter"/>
</dbReference>
<dbReference type="FunFam" id="1.20.1740.10:FF:000003">
    <property type="entry name" value="Y+L amino acid transporter 1 isoform X1"/>
    <property type="match status" value="1"/>
</dbReference>
<feature type="transmembrane region" description="Helical" evidence="8">
    <location>
        <begin position="298"/>
        <end position="324"/>
    </location>
</feature>
<reference evidence="9" key="1">
    <citation type="journal article" date="2023" name="Mol. Biol. Evol.">
        <title>Third-Generation Sequencing Reveals the Adaptive Role of the Epigenome in Three Deep-Sea Polychaetes.</title>
        <authorList>
            <person name="Perez M."/>
            <person name="Aroh O."/>
            <person name="Sun Y."/>
            <person name="Lan Y."/>
            <person name="Juniper S.K."/>
            <person name="Young C.R."/>
            <person name="Angers B."/>
            <person name="Qian P.Y."/>
        </authorList>
    </citation>
    <scope>NUCLEOTIDE SEQUENCE</scope>
    <source>
        <strain evidence="9">R07B-5</strain>
    </source>
</reference>
<evidence type="ECO:0000256" key="4">
    <source>
        <dbReference type="ARBA" id="ARBA00022475"/>
    </source>
</evidence>
<gene>
    <name evidence="9" type="ORF">NP493_123g06027</name>
</gene>
<evidence type="ECO:0000256" key="8">
    <source>
        <dbReference type="SAM" id="Phobius"/>
    </source>
</evidence>
<evidence type="ECO:0000256" key="6">
    <source>
        <dbReference type="ARBA" id="ARBA00022989"/>
    </source>
</evidence>
<dbReference type="EMBL" id="JAODUO010000123">
    <property type="protein sequence ID" value="KAK2188770.1"/>
    <property type="molecule type" value="Genomic_DNA"/>
</dbReference>
<evidence type="ECO:0000313" key="9">
    <source>
        <dbReference type="EMBL" id="KAK2188770.1"/>
    </source>
</evidence>